<reference evidence="1" key="1">
    <citation type="submission" date="2014-09" db="EMBL/GenBank/DDBJ databases">
        <authorList>
            <person name="Magalhaes I.L.F."/>
            <person name="Oliveira U."/>
            <person name="Santos F.R."/>
            <person name="Vidigal T.H.D.A."/>
            <person name="Brescovit A.D."/>
            <person name="Santos A.J."/>
        </authorList>
    </citation>
    <scope>NUCLEOTIDE SEQUENCE</scope>
    <source>
        <tissue evidence="1">Shoot tissue taken approximately 20 cm above the soil surface</tissue>
    </source>
</reference>
<accession>A0A0A9FDK0</accession>
<sequence length="22" mass="2670">MKLPNPADSNYNFWHNTTICRF</sequence>
<dbReference type="EMBL" id="GBRH01189705">
    <property type="protein sequence ID" value="JAE08191.1"/>
    <property type="molecule type" value="Transcribed_RNA"/>
</dbReference>
<name>A0A0A9FDK0_ARUDO</name>
<organism evidence="1">
    <name type="scientific">Arundo donax</name>
    <name type="common">Giant reed</name>
    <name type="synonym">Donax arundinaceus</name>
    <dbReference type="NCBI Taxonomy" id="35708"/>
    <lineage>
        <taxon>Eukaryota</taxon>
        <taxon>Viridiplantae</taxon>
        <taxon>Streptophyta</taxon>
        <taxon>Embryophyta</taxon>
        <taxon>Tracheophyta</taxon>
        <taxon>Spermatophyta</taxon>
        <taxon>Magnoliopsida</taxon>
        <taxon>Liliopsida</taxon>
        <taxon>Poales</taxon>
        <taxon>Poaceae</taxon>
        <taxon>PACMAD clade</taxon>
        <taxon>Arundinoideae</taxon>
        <taxon>Arundineae</taxon>
        <taxon>Arundo</taxon>
    </lineage>
</organism>
<proteinExistence type="predicted"/>
<reference evidence="1" key="2">
    <citation type="journal article" date="2015" name="Data Brief">
        <title>Shoot transcriptome of the giant reed, Arundo donax.</title>
        <authorList>
            <person name="Barrero R.A."/>
            <person name="Guerrero F.D."/>
            <person name="Moolhuijzen P."/>
            <person name="Goolsby J.A."/>
            <person name="Tidwell J."/>
            <person name="Bellgard S.E."/>
            <person name="Bellgard M.I."/>
        </authorList>
    </citation>
    <scope>NUCLEOTIDE SEQUENCE</scope>
    <source>
        <tissue evidence="1">Shoot tissue taken approximately 20 cm above the soil surface</tissue>
    </source>
</reference>
<protein>
    <submittedName>
        <fullName evidence="1">Uncharacterized protein</fullName>
    </submittedName>
</protein>
<dbReference type="AlphaFoldDB" id="A0A0A9FDK0"/>
<evidence type="ECO:0000313" key="1">
    <source>
        <dbReference type="EMBL" id="JAE08191.1"/>
    </source>
</evidence>